<reference evidence="1" key="1">
    <citation type="journal article" date="2023" name="Mol. Phylogenet. Evol.">
        <title>Genome-scale phylogeny and comparative genomics of the fungal order Sordariales.</title>
        <authorList>
            <person name="Hensen N."/>
            <person name="Bonometti L."/>
            <person name="Westerberg I."/>
            <person name="Brannstrom I.O."/>
            <person name="Guillou S."/>
            <person name="Cros-Aarteil S."/>
            <person name="Calhoun S."/>
            <person name="Haridas S."/>
            <person name="Kuo A."/>
            <person name="Mondo S."/>
            <person name="Pangilinan J."/>
            <person name="Riley R."/>
            <person name="LaButti K."/>
            <person name="Andreopoulos B."/>
            <person name="Lipzen A."/>
            <person name="Chen C."/>
            <person name="Yan M."/>
            <person name="Daum C."/>
            <person name="Ng V."/>
            <person name="Clum A."/>
            <person name="Steindorff A."/>
            <person name="Ohm R.A."/>
            <person name="Martin F."/>
            <person name="Silar P."/>
            <person name="Natvig D.O."/>
            <person name="Lalanne C."/>
            <person name="Gautier V."/>
            <person name="Ament-Velasquez S.L."/>
            <person name="Kruys A."/>
            <person name="Hutchinson M.I."/>
            <person name="Powell A.J."/>
            <person name="Barry K."/>
            <person name="Miller A.N."/>
            <person name="Grigoriev I.V."/>
            <person name="Debuchy R."/>
            <person name="Gladieux P."/>
            <person name="Hiltunen Thoren M."/>
            <person name="Johannesson H."/>
        </authorList>
    </citation>
    <scope>NUCLEOTIDE SEQUENCE</scope>
    <source>
        <strain evidence="1">CBS 731.68</strain>
    </source>
</reference>
<organism evidence="1 2">
    <name type="scientific">Parathielavia appendiculata</name>
    <dbReference type="NCBI Taxonomy" id="2587402"/>
    <lineage>
        <taxon>Eukaryota</taxon>
        <taxon>Fungi</taxon>
        <taxon>Dikarya</taxon>
        <taxon>Ascomycota</taxon>
        <taxon>Pezizomycotina</taxon>
        <taxon>Sordariomycetes</taxon>
        <taxon>Sordariomycetidae</taxon>
        <taxon>Sordariales</taxon>
        <taxon>Chaetomiaceae</taxon>
        <taxon>Parathielavia</taxon>
    </lineage>
</organism>
<name>A0AAN6U0U4_9PEZI</name>
<evidence type="ECO:0000313" key="1">
    <source>
        <dbReference type="EMBL" id="KAK4123731.1"/>
    </source>
</evidence>
<sequence>MLSHKDIVPSIVNFHPFSLPSAYFSTVLQHVSLLEGTQLCLSVDPARCVDFSVVGNQQKSNKLNLSPLMQLLSLRIISANIAKNVCAPASPNSPAGLVIMDISPIIRGSRTMEEFRPRLTLLIEALPQPSGRDVLFATRCYRINRVVWFPPSMKRAGTRQLDHIQPGLSRMRRI</sequence>
<dbReference type="EMBL" id="MU853228">
    <property type="protein sequence ID" value="KAK4123731.1"/>
    <property type="molecule type" value="Genomic_DNA"/>
</dbReference>
<protein>
    <submittedName>
        <fullName evidence="1">Uncharacterized protein</fullName>
    </submittedName>
</protein>
<gene>
    <name evidence="1" type="ORF">N657DRAFT_422427</name>
</gene>
<accession>A0AAN6U0U4</accession>
<comment type="caution">
    <text evidence="1">The sequence shown here is derived from an EMBL/GenBank/DDBJ whole genome shotgun (WGS) entry which is preliminary data.</text>
</comment>
<proteinExistence type="predicted"/>
<evidence type="ECO:0000313" key="2">
    <source>
        <dbReference type="Proteomes" id="UP001302602"/>
    </source>
</evidence>
<dbReference type="RefSeq" id="XP_062647502.1">
    <property type="nucleotide sequence ID" value="XM_062787300.1"/>
</dbReference>
<reference evidence="1" key="2">
    <citation type="submission" date="2023-05" db="EMBL/GenBank/DDBJ databases">
        <authorList>
            <consortium name="Lawrence Berkeley National Laboratory"/>
            <person name="Steindorff A."/>
            <person name="Hensen N."/>
            <person name="Bonometti L."/>
            <person name="Westerberg I."/>
            <person name="Brannstrom I.O."/>
            <person name="Guillou S."/>
            <person name="Cros-Aarteil S."/>
            <person name="Calhoun S."/>
            <person name="Haridas S."/>
            <person name="Kuo A."/>
            <person name="Mondo S."/>
            <person name="Pangilinan J."/>
            <person name="Riley R."/>
            <person name="Labutti K."/>
            <person name="Andreopoulos B."/>
            <person name="Lipzen A."/>
            <person name="Chen C."/>
            <person name="Yanf M."/>
            <person name="Daum C."/>
            <person name="Ng V."/>
            <person name="Clum A."/>
            <person name="Ohm R."/>
            <person name="Martin F."/>
            <person name="Silar P."/>
            <person name="Natvig D."/>
            <person name="Lalanne C."/>
            <person name="Gautier V."/>
            <person name="Ament-Velasquez S.L."/>
            <person name="Kruys A."/>
            <person name="Hutchinson M.I."/>
            <person name="Powell A.J."/>
            <person name="Barry K."/>
            <person name="Miller A.N."/>
            <person name="Grigoriev I.V."/>
            <person name="Debuchy R."/>
            <person name="Gladieux P."/>
            <person name="Thoren M.H."/>
            <person name="Johannesson H."/>
        </authorList>
    </citation>
    <scope>NUCLEOTIDE SEQUENCE</scope>
    <source>
        <strain evidence="1">CBS 731.68</strain>
    </source>
</reference>
<keyword evidence="2" id="KW-1185">Reference proteome</keyword>
<dbReference type="GeneID" id="87824070"/>
<dbReference type="Proteomes" id="UP001302602">
    <property type="component" value="Unassembled WGS sequence"/>
</dbReference>
<dbReference type="AlphaFoldDB" id="A0AAN6U0U4"/>